<dbReference type="EMBL" id="UOEN01000385">
    <property type="protein sequence ID" value="VAW17699.1"/>
    <property type="molecule type" value="Genomic_DNA"/>
</dbReference>
<protein>
    <recommendedName>
        <fullName evidence="2">Mce/MlaD domain-containing protein</fullName>
    </recommendedName>
</protein>
<gene>
    <name evidence="3" type="ORF">MNBD_BACTEROID05-510</name>
</gene>
<sequence>MKNKNREIMAAGFFLGGIILLFAVIFMIGKDKGLTKPKFQVEVLFRNIGGLMDGAPVRLSGVTIGNVGSIDFLDKAVKGRKVKVVLNIFTKYRSQLASSTNFSIKNEGVLGEKLLEIYVVEGKRQADFTKPIIGEDPLDVNDLAGVFSGAATSFTKTAEELSKVNMLELSEVMRDSSRALLVTAEEINRVIDEVEDMSIKAKRMLDRVEQMIIDGNLFKVF</sequence>
<evidence type="ECO:0000313" key="3">
    <source>
        <dbReference type="EMBL" id="VAW17699.1"/>
    </source>
</evidence>
<dbReference type="PANTHER" id="PTHR33371">
    <property type="entry name" value="INTERMEMBRANE PHOSPHOLIPID TRANSPORT SYSTEM BINDING PROTEIN MLAD-RELATED"/>
    <property type="match status" value="1"/>
</dbReference>
<accession>A0A3B0TZZ8</accession>
<organism evidence="3">
    <name type="scientific">hydrothermal vent metagenome</name>
    <dbReference type="NCBI Taxonomy" id="652676"/>
    <lineage>
        <taxon>unclassified sequences</taxon>
        <taxon>metagenomes</taxon>
        <taxon>ecological metagenomes</taxon>
    </lineage>
</organism>
<dbReference type="InterPro" id="IPR052336">
    <property type="entry name" value="MlaD_Phospholipid_Transporter"/>
</dbReference>
<name>A0A3B0TZZ8_9ZZZZ</name>
<evidence type="ECO:0000259" key="2">
    <source>
        <dbReference type="Pfam" id="PF02470"/>
    </source>
</evidence>
<keyword evidence="1" id="KW-1133">Transmembrane helix</keyword>
<evidence type="ECO:0000256" key="1">
    <source>
        <dbReference type="SAM" id="Phobius"/>
    </source>
</evidence>
<dbReference type="AlphaFoldDB" id="A0A3B0TZZ8"/>
<proteinExistence type="predicted"/>
<keyword evidence="1" id="KW-0472">Membrane</keyword>
<feature type="domain" description="Mce/MlaD" evidence="2">
    <location>
        <begin position="40"/>
        <end position="117"/>
    </location>
</feature>
<dbReference type="InterPro" id="IPR003399">
    <property type="entry name" value="Mce/MlaD"/>
</dbReference>
<reference evidence="3" key="1">
    <citation type="submission" date="2018-06" db="EMBL/GenBank/DDBJ databases">
        <authorList>
            <person name="Zhirakovskaya E."/>
        </authorList>
    </citation>
    <scope>NUCLEOTIDE SEQUENCE</scope>
</reference>
<feature type="transmembrane region" description="Helical" evidence="1">
    <location>
        <begin position="12"/>
        <end position="29"/>
    </location>
</feature>
<keyword evidence="1" id="KW-0812">Transmembrane</keyword>
<dbReference type="Pfam" id="PF02470">
    <property type="entry name" value="MlaD"/>
    <property type="match status" value="1"/>
</dbReference>
<dbReference type="PANTHER" id="PTHR33371:SF4">
    <property type="entry name" value="INTERMEMBRANE PHOSPHOLIPID TRANSPORT SYSTEM BINDING PROTEIN MLAD"/>
    <property type="match status" value="1"/>
</dbReference>